<dbReference type="EMBL" id="MU167239">
    <property type="protein sequence ID" value="KAG0148218.1"/>
    <property type="molecule type" value="Genomic_DNA"/>
</dbReference>
<evidence type="ECO:0000256" key="1">
    <source>
        <dbReference type="SAM" id="Phobius"/>
    </source>
</evidence>
<evidence type="ECO:0000313" key="3">
    <source>
        <dbReference type="Proteomes" id="UP000886653"/>
    </source>
</evidence>
<name>A0A9P6NQ73_9BASI</name>
<comment type="caution">
    <text evidence="2">The sequence shown here is derived from an EMBL/GenBank/DDBJ whole genome shotgun (WGS) entry which is preliminary data.</text>
</comment>
<accession>A0A9P6NQ73</accession>
<gene>
    <name evidence="2" type="ORF">CROQUDRAFT_420490</name>
</gene>
<proteinExistence type="predicted"/>
<keyword evidence="1" id="KW-0472">Membrane</keyword>
<organism evidence="2 3">
    <name type="scientific">Cronartium quercuum f. sp. fusiforme G11</name>
    <dbReference type="NCBI Taxonomy" id="708437"/>
    <lineage>
        <taxon>Eukaryota</taxon>
        <taxon>Fungi</taxon>
        <taxon>Dikarya</taxon>
        <taxon>Basidiomycota</taxon>
        <taxon>Pucciniomycotina</taxon>
        <taxon>Pucciniomycetes</taxon>
        <taxon>Pucciniales</taxon>
        <taxon>Coleosporiaceae</taxon>
        <taxon>Cronartium</taxon>
    </lineage>
</organism>
<reference evidence="2" key="1">
    <citation type="submission" date="2013-11" db="EMBL/GenBank/DDBJ databases">
        <title>Genome sequence of the fusiform rust pathogen reveals effectors for host alternation and coevolution with pine.</title>
        <authorList>
            <consortium name="DOE Joint Genome Institute"/>
            <person name="Smith K."/>
            <person name="Pendleton A."/>
            <person name="Kubisiak T."/>
            <person name="Anderson C."/>
            <person name="Salamov A."/>
            <person name="Aerts A."/>
            <person name="Riley R."/>
            <person name="Clum A."/>
            <person name="Lindquist E."/>
            <person name="Ence D."/>
            <person name="Campbell M."/>
            <person name="Kronenberg Z."/>
            <person name="Feau N."/>
            <person name="Dhillon B."/>
            <person name="Hamelin R."/>
            <person name="Burleigh J."/>
            <person name="Smith J."/>
            <person name="Yandell M."/>
            <person name="Nelson C."/>
            <person name="Grigoriev I."/>
            <person name="Davis J."/>
        </authorList>
    </citation>
    <scope>NUCLEOTIDE SEQUENCE</scope>
    <source>
        <strain evidence="2">G11</strain>
    </source>
</reference>
<dbReference type="Proteomes" id="UP000886653">
    <property type="component" value="Unassembled WGS sequence"/>
</dbReference>
<feature type="transmembrane region" description="Helical" evidence="1">
    <location>
        <begin position="34"/>
        <end position="58"/>
    </location>
</feature>
<keyword evidence="1" id="KW-0812">Transmembrane</keyword>
<dbReference type="AlphaFoldDB" id="A0A9P6NQ73"/>
<keyword evidence="1" id="KW-1133">Transmembrane helix</keyword>
<protein>
    <submittedName>
        <fullName evidence="2">Uncharacterized protein</fullName>
    </submittedName>
</protein>
<keyword evidence="3" id="KW-1185">Reference proteome</keyword>
<evidence type="ECO:0000313" key="2">
    <source>
        <dbReference type="EMBL" id="KAG0148218.1"/>
    </source>
</evidence>
<sequence>MRSLFLPSLLCSFYQSYPQVCEEFHLFIECLLFLSFLSSTILLFSKTFASTGAFFCFITTCPS</sequence>